<evidence type="ECO:0000313" key="2">
    <source>
        <dbReference type="EMBL" id="GFG29098.1"/>
    </source>
</evidence>
<name>A0A6L2PFC9_COPFO</name>
<feature type="region of interest" description="Disordered" evidence="1">
    <location>
        <begin position="89"/>
        <end position="140"/>
    </location>
</feature>
<evidence type="ECO:0000256" key="1">
    <source>
        <dbReference type="SAM" id="MobiDB-lite"/>
    </source>
</evidence>
<sequence>MPLVTVTLLLWMKKKYNQKGAKEITDLTYGPSIWKACYDTVHTFLYGSLETSSDNAVPPIYITKYNRFVDNILERINRILRKNYDPVNVRLHNNNNKKNNNIKNNSNKKNKKRRRQPTANRNGNRRPSHRSEDIARSTTEAVEATVNESLAAISAQLIAEHPTVEQVTLVSINSTDAAVIPTNAAGTTTELATTKRSSDDGMISRARPQQQHHQNKNSKKKIKKNKNKERQRPGAKATLYGLSSIRREGDVTVNMMSSHTTVKTKFTVGPLILKVEREFGRGAKKDIRSATATTTEMVGKLNLRVLHGGAATLHSIKVMQPKQVRVESSDDHDKTREYVWKRSSHIAHVVSQKLKNATRSMLQPPPIPNNGIMA</sequence>
<feature type="region of interest" description="Disordered" evidence="1">
    <location>
        <begin position="188"/>
        <end position="236"/>
    </location>
</feature>
<dbReference type="Proteomes" id="UP000502823">
    <property type="component" value="Unassembled WGS sequence"/>
</dbReference>
<keyword evidence="3" id="KW-1185">Reference proteome</keyword>
<dbReference type="OrthoDB" id="6381952at2759"/>
<organism evidence="2 3">
    <name type="scientific">Coptotermes formosanus</name>
    <name type="common">Formosan subterranean termite</name>
    <dbReference type="NCBI Taxonomy" id="36987"/>
    <lineage>
        <taxon>Eukaryota</taxon>
        <taxon>Metazoa</taxon>
        <taxon>Ecdysozoa</taxon>
        <taxon>Arthropoda</taxon>
        <taxon>Hexapoda</taxon>
        <taxon>Insecta</taxon>
        <taxon>Pterygota</taxon>
        <taxon>Neoptera</taxon>
        <taxon>Polyneoptera</taxon>
        <taxon>Dictyoptera</taxon>
        <taxon>Blattodea</taxon>
        <taxon>Blattoidea</taxon>
        <taxon>Termitoidae</taxon>
        <taxon>Rhinotermitidae</taxon>
        <taxon>Coptotermes</taxon>
    </lineage>
</organism>
<proteinExistence type="predicted"/>
<dbReference type="EMBL" id="BLKM01000111">
    <property type="protein sequence ID" value="GFG29098.1"/>
    <property type="molecule type" value="Genomic_DNA"/>
</dbReference>
<comment type="caution">
    <text evidence="2">The sequence shown here is derived from an EMBL/GenBank/DDBJ whole genome shotgun (WGS) entry which is preliminary data.</text>
</comment>
<dbReference type="InParanoid" id="A0A6L2PFC9"/>
<reference evidence="3" key="1">
    <citation type="submission" date="2020-01" db="EMBL/GenBank/DDBJ databases">
        <title>Draft genome sequence of the Termite Coptotermes fromosanus.</title>
        <authorList>
            <person name="Itakura S."/>
            <person name="Yosikawa Y."/>
            <person name="Umezawa K."/>
        </authorList>
    </citation>
    <scope>NUCLEOTIDE SEQUENCE [LARGE SCALE GENOMIC DNA]</scope>
</reference>
<gene>
    <name evidence="2" type="ORF">Cfor_00267</name>
</gene>
<feature type="compositionally biased region" description="Low complexity" evidence="1">
    <location>
        <begin position="93"/>
        <end position="105"/>
    </location>
</feature>
<feature type="compositionally biased region" description="Basic residues" evidence="1">
    <location>
        <begin position="106"/>
        <end position="116"/>
    </location>
</feature>
<evidence type="ECO:0000313" key="3">
    <source>
        <dbReference type="Proteomes" id="UP000502823"/>
    </source>
</evidence>
<dbReference type="AlphaFoldDB" id="A0A6L2PFC9"/>
<protein>
    <submittedName>
        <fullName evidence="2">Uncharacterized protein</fullName>
    </submittedName>
</protein>
<accession>A0A6L2PFC9</accession>
<feature type="compositionally biased region" description="Basic residues" evidence="1">
    <location>
        <begin position="213"/>
        <end position="229"/>
    </location>
</feature>